<feature type="active site" description="Proton acceptor" evidence="2">
    <location>
        <position position="130"/>
    </location>
</feature>
<dbReference type="PANTHER" id="PTHR35561:SF1">
    <property type="entry name" value="RNA 2',3'-CYCLIC PHOSPHODIESTERASE"/>
    <property type="match status" value="1"/>
</dbReference>
<comment type="catalytic activity">
    <reaction evidence="2">
        <text>a 3'-end 2',3'-cyclophospho-ribonucleotide-RNA + H2O = a 3'-end 2'-phospho-ribonucleotide-RNA + H(+)</text>
        <dbReference type="Rhea" id="RHEA:11828"/>
        <dbReference type="Rhea" id="RHEA-COMP:10464"/>
        <dbReference type="Rhea" id="RHEA-COMP:17353"/>
        <dbReference type="ChEBI" id="CHEBI:15377"/>
        <dbReference type="ChEBI" id="CHEBI:15378"/>
        <dbReference type="ChEBI" id="CHEBI:83064"/>
        <dbReference type="ChEBI" id="CHEBI:173113"/>
        <dbReference type="EC" id="3.1.4.58"/>
    </reaction>
</comment>
<feature type="active site" description="Proton donor" evidence="2">
    <location>
        <position position="46"/>
    </location>
</feature>
<dbReference type="GO" id="GO:0004113">
    <property type="term" value="F:2',3'-cyclic-nucleotide 3'-phosphodiesterase activity"/>
    <property type="evidence" value="ECO:0007669"/>
    <property type="project" value="InterPro"/>
</dbReference>
<proteinExistence type="inferred from homology"/>
<dbReference type="Gene3D" id="3.90.1140.10">
    <property type="entry name" value="Cyclic phosphodiesterase"/>
    <property type="match status" value="1"/>
</dbReference>
<evidence type="ECO:0000256" key="2">
    <source>
        <dbReference type="HAMAP-Rule" id="MF_01940"/>
    </source>
</evidence>
<dbReference type="HAMAP" id="MF_01940">
    <property type="entry name" value="RNA_CPDase"/>
    <property type="match status" value="1"/>
</dbReference>
<dbReference type="Pfam" id="PF13563">
    <property type="entry name" value="2_5_RNA_ligase2"/>
    <property type="match status" value="1"/>
</dbReference>
<dbReference type="EMBL" id="RKRA01000001">
    <property type="protein sequence ID" value="RPF27951.1"/>
    <property type="molecule type" value="Genomic_DNA"/>
</dbReference>
<dbReference type="SUPFAM" id="SSF55144">
    <property type="entry name" value="LigT-like"/>
    <property type="match status" value="1"/>
</dbReference>
<sequence>MRLFVALALPPQVQEHLDLAVAAVGDDEPAGRGAPTLRWVAPGLRHITLAFYGEVPGGAVPDLTADLAAVAAAHGPLRLQVRGAGVFAGRTLWAGVREVDPPGGALVRLMTDCEDLLHPDAARRERHRAHVTLARARRPDAAGLDRRAQVLSVYSGPTWLAEDVELLASELGAGKGGAPVHEVLARLPLGGPAPAAGFPDH</sequence>
<comment type="similarity">
    <text evidence="2">Belongs to the 2H phosphoesterase superfamily. ThpR family.</text>
</comment>
<dbReference type="RefSeq" id="WP_123917865.1">
    <property type="nucleotide sequence ID" value="NZ_RKRA01000001.1"/>
</dbReference>
<feature type="short sequence motif" description="HXTX 2" evidence="2">
    <location>
        <begin position="130"/>
        <end position="133"/>
    </location>
</feature>
<reference evidence="3 4" key="1">
    <citation type="submission" date="2018-11" db="EMBL/GenBank/DDBJ databases">
        <title>Sequencing the genomes of 1000 actinobacteria strains.</title>
        <authorList>
            <person name="Klenk H.-P."/>
        </authorList>
    </citation>
    <scope>NUCLEOTIDE SEQUENCE [LARGE SCALE GENOMIC DNA]</scope>
    <source>
        <strain evidence="3 4">DSM 14418</strain>
    </source>
</reference>
<name>A0A3N5A8E2_9MICO</name>
<keyword evidence="4" id="KW-1185">Reference proteome</keyword>
<gene>
    <name evidence="3" type="ORF">EDD32_2455</name>
</gene>
<dbReference type="NCBIfam" id="TIGR02258">
    <property type="entry name" value="2_5_ligase"/>
    <property type="match status" value="1"/>
</dbReference>
<dbReference type="GO" id="GO:0008664">
    <property type="term" value="F:RNA 2',3'-cyclic 3'-phosphodiesterase activity"/>
    <property type="evidence" value="ECO:0007669"/>
    <property type="project" value="UniProtKB-EC"/>
</dbReference>
<dbReference type="InterPro" id="IPR009097">
    <property type="entry name" value="Cyclic_Pdiesterase"/>
</dbReference>
<dbReference type="PANTHER" id="PTHR35561">
    <property type="entry name" value="RNA 2',3'-CYCLIC PHOSPHODIESTERASE"/>
    <property type="match status" value="1"/>
</dbReference>
<comment type="caution">
    <text evidence="3">The sequence shown here is derived from an EMBL/GenBank/DDBJ whole genome shotgun (WGS) entry which is preliminary data.</text>
</comment>
<dbReference type="GO" id="GO:0016874">
    <property type="term" value="F:ligase activity"/>
    <property type="evidence" value="ECO:0007669"/>
    <property type="project" value="UniProtKB-KW"/>
</dbReference>
<dbReference type="AlphaFoldDB" id="A0A3N5A8E2"/>
<accession>A0A3N5A8E2</accession>
<dbReference type="InterPro" id="IPR004175">
    <property type="entry name" value="RNA_CPDase"/>
</dbReference>
<evidence type="ECO:0000313" key="4">
    <source>
        <dbReference type="Proteomes" id="UP000280726"/>
    </source>
</evidence>
<evidence type="ECO:0000313" key="3">
    <source>
        <dbReference type="EMBL" id="RPF27951.1"/>
    </source>
</evidence>
<dbReference type="EC" id="3.1.4.58" evidence="2"/>
<comment type="function">
    <text evidence="2">Hydrolyzes RNA 2',3'-cyclic phosphodiester to an RNA 2'-phosphomonoester.</text>
</comment>
<organism evidence="3 4">
    <name type="scientific">Georgenia muralis</name>
    <dbReference type="NCBI Taxonomy" id="154117"/>
    <lineage>
        <taxon>Bacteria</taxon>
        <taxon>Bacillati</taxon>
        <taxon>Actinomycetota</taxon>
        <taxon>Actinomycetes</taxon>
        <taxon>Micrococcales</taxon>
        <taxon>Bogoriellaceae</taxon>
        <taxon>Georgenia</taxon>
    </lineage>
</organism>
<feature type="short sequence motif" description="HXTX 1" evidence="2">
    <location>
        <begin position="46"/>
        <end position="49"/>
    </location>
</feature>
<dbReference type="OrthoDB" id="9787070at2"/>
<dbReference type="Proteomes" id="UP000280726">
    <property type="component" value="Unassembled WGS sequence"/>
</dbReference>
<protein>
    <recommendedName>
        <fullName evidence="2">RNA 2',3'-cyclic phosphodiesterase</fullName>
        <shortName evidence="2">RNA 2',3'-CPDase</shortName>
        <ecNumber evidence="2">3.1.4.58</ecNumber>
    </recommendedName>
</protein>
<evidence type="ECO:0000256" key="1">
    <source>
        <dbReference type="ARBA" id="ARBA00022801"/>
    </source>
</evidence>
<keyword evidence="1 2" id="KW-0378">Hydrolase</keyword>
<keyword evidence="3" id="KW-0436">Ligase</keyword>